<dbReference type="Proteomes" id="UP000676996">
    <property type="component" value="Unassembled WGS sequence"/>
</dbReference>
<protein>
    <submittedName>
        <fullName evidence="1">Uncharacterized protein</fullName>
    </submittedName>
</protein>
<gene>
    <name evidence="1" type="ORF">J7S20_15610</name>
</gene>
<proteinExistence type="predicted"/>
<comment type="caution">
    <text evidence="1">The sequence shown here is derived from an EMBL/GenBank/DDBJ whole genome shotgun (WGS) entry which is preliminary data.</text>
</comment>
<sequence>MAFVFPAKSAAGRDLKAGALLSLRVEIFNGDGNEEFSLTHDNWRRRWFVRF</sequence>
<evidence type="ECO:0000313" key="2">
    <source>
        <dbReference type="Proteomes" id="UP000676996"/>
    </source>
</evidence>
<organism evidence="1 2">
    <name type="scientific">Stakelama marina</name>
    <dbReference type="NCBI Taxonomy" id="2826939"/>
    <lineage>
        <taxon>Bacteria</taxon>
        <taxon>Pseudomonadati</taxon>
        <taxon>Pseudomonadota</taxon>
        <taxon>Alphaproteobacteria</taxon>
        <taxon>Sphingomonadales</taxon>
        <taxon>Sphingomonadaceae</taxon>
        <taxon>Stakelama</taxon>
    </lineage>
</organism>
<reference evidence="1" key="1">
    <citation type="submission" date="2021-04" db="EMBL/GenBank/DDBJ databases">
        <title>Ouciella asimina sp. nov., isolated from the surface seawater in the hydrothermal field of Okinawa Trough.</title>
        <authorList>
            <person name="Shuang W."/>
        </authorList>
    </citation>
    <scope>NUCLEOTIDE SEQUENCE</scope>
    <source>
        <strain evidence="1">LXI357</strain>
    </source>
</reference>
<evidence type="ECO:0000313" key="1">
    <source>
        <dbReference type="EMBL" id="MBR0553931.1"/>
    </source>
</evidence>
<dbReference type="EMBL" id="JAGRQC010000006">
    <property type="protein sequence ID" value="MBR0553931.1"/>
    <property type="molecule type" value="Genomic_DNA"/>
</dbReference>
<dbReference type="AlphaFoldDB" id="A0A8T4IHE6"/>
<name>A0A8T4IHE6_9SPHN</name>
<keyword evidence="2" id="KW-1185">Reference proteome</keyword>
<dbReference type="RefSeq" id="WP_284055182.1">
    <property type="nucleotide sequence ID" value="NZ_JAGRQC010000006.1"/>
</dbReference>
<accession>A0A8T4IHE6</accession>